<name>A0A914YBT7_9BILA</name>
<dbReference type="AlphaFoldDB" id="A0A914YBT7"/>
<accession>A0A914YBT7</accession>
<evidence type="ECO:0000313" key="1">
    <source>
        <dbReference type="Proteomes" id="UP000887577"/>
    </source>
</evidence>
<evidence type="ECO:0000313" key="2">
    <source>
        <dbReference type="WBParaSite" id="PSU_v2.g16887.t1"/>
    </source>
</evidence>
<reference evidence="2" key="1">
    <citation type="submission" date="2022-11" db="UniProtKB">
        <authorList>
            <consortium name="WormBaseParasite"/>
        </authorList>
    </citation>
    <scope>IDENTIFICATION</scope>
</reference>
<proteinExistence type="predicted"/>
<dbReference type="WBParaSite" id="PSU_v2.g16887.t1">
    <property type="protein sequence ID" value="PSU_v2.g16887.t1"/>
    <property type="gene ID" value="PSU_v2.g16887"/>
</dbReference>
<sequence>MDIPQHTLNSSPSDSKKVYTFKNPYPQHFSIVYDIIEYMIKNPSSGKVWKKLIKTCKFFYFKNPVLPVGALDVICDMKCRADGECFDTTLSFPNLWIFDSLKANNDSVQTIIYDCVQLIVPKILKFELRILNVKAQELTWSDYQKLTSSGTIKEINLRDCRICNSEGRIEKLFENLPNLEVIEL</sequence>
<dbReference type="Proteomes" id="UP000887577">
    <property type="component" value="Unplaced"/>
</dbReference>
<organism evidence="1 2">
    <name type="scientific">Panagrolaimus superbus</name>
    <dbReference type="NCBI Taxonomy" id="310955"/>
    <lineage>
        <taxon>Eukaryota</taxon>
        <taxon>Metazoa</taxon>
        <taxon>Ecdysozoa</taxon>
        <taxon>Nematoda</taxon>
        <taxon>Chromadorea</taxon>
        <taxon>Rhabditida</taxon>
        <taxon>Tylenchina</taxon>
        <taxon>Panagrolaimomorpha</taxon>
        <taxon>Panagrolaimoidea</taxon>
        <taxon>Panagrolaimidae</taxon>
        <taxon>Panagrolaimus</taxon>
    </lineage>
</organism>
<protein>
    <submittedName>
        <fullName evidence="2">Uncharacterized protein</fullName>
    </submittedName>
</protein>
<keyword evidence="1" id="KW-1185">Reference proteome</keyword>